<keyword evidence="4" id="KW-1185">Reference proteome</keyword>
<organism evidence="3 4">
    <name type="scientific">Aspergillus pseudonomiae</name>
    <dbReference type="NCBI Taxonomy" id="1506151"/>
    <lineage>
        <taxon>Eukaryota</taxon>
        <taxon>Fungi</taxon>
        <taxon>Dikarya</taxon>
        <taxon>Ascomycota</taxon>
        <taxon>Pezizomycotina</taxon>
        <taxon>Eurotiomycetes</taxon>
        <taxon>Eurotiomycetidae</taxon>
        <taxon>Eurotiales</taxon>
        <taxon>Aspergillaceae</taxon>
        <taxon>Aspergillus</taxon>
        <taxon>Aspergillus subgen. Circumdati</taxon>
    </lineage>
</organism>
<protein>
    <submittedName>
        <fullName evidence="3">Methyltransferase domain-containing protein</fullName>
    </submittedName>
</protein>
<feature type="region of interest" description="Disordered" evidence="1">
    <location>
        <begin position="352"/>
        <end position="371"/>
    </location>
</feature>
<dbReference type="AlphaFoldDB" id="A0A5N7DG37"/>
<dbReference type="InterPro" id="IPR052220">
    <property type="entry name" value="METTL25"/>
</dbReference>
<feature type="region of interest" description="Disordered" evidence="1">
    <location>
        <begin position="258"/>
        <end position="278"/>
    </location>
</feature>
<keyword evidence="3" id="KW-0489">Methyltransferase</keyword>
<dbReference type="GO" id="GO:0032259">
    <property type="term" value="P:methylation"/>
    <property type="evidence" value="ECO:0007669"/>
    <property type="project" value="UniProtKB-KW"/>
</dbReference>
<dbReference type="PANTHER" id="PTHR12496:SF0">
    <property type="entry name" value="METHYLTRANSFERASE DOMAIN-CONTAINING PROTEIN"/>
    <property type="match status" value="1"/>
</dbReference>
<feature type="domain" description="Methyltransferase" evidence="2">
    <location>
        <begin position="152"/>
        <end position="417"/>
    </location>
</feature>
<dbReference type="Pfam" id="PF13679">
    <property type="entry name" value="Methyltransf_32"/>
    <property type="match status" value="1"/>
</dbReference>
<dbReference type="OrthoDB" id="10258156at2759"/>
<dbReference type="GeneID" id="43676119"/>
<evidence type="ECO:0000313" key="4">
    <source>
        <dbReference type="Proteomes" id="UP000325579"/>
    </source>
</evidence>
<reference evidence="3 4" key="1">
    <citation type="submission" date="2019-04" db="EMBL/GenBank/DDBJ databases">
        <authorList>
            <consortium name="DOE Joint Genome Institute"/>
            <person name="Mondo S."/>
            <person name="Kjaerbolling I."/>
            <person name="Vesth T."/>
            <person name="Frisvad J.C."/>
            <person name="Nybo J.L."/>
            <person name="Theobald S."/>
            <person name="Kildgaard S."/>
            <person name="Isbrandt T."/>
            <person name="Kuo A."/>
            <person name="Sato A."/>
            <person name="Lyhne E.K."/>
            <person name="Kogle M.E."/>
            <person name="Wiebenga A."/>
            <person name="Kun R.S."/>
            <person name="Lubbers R.J."/>
            <person name="Makela M.R."/>
            <person name="Barry K."/>
            <person name="Chovatia M."/>
            <person name="Clum A."/>
            <person name="Daum C."/>
            <person name="Haridas S."/>
            <person name="He G."/>
            <person name="LaButti K."/>
            <person name="Lipzen A."/>
            <person name="Riley R."/>
            <person name="Salamov A."/>
            <person name="Simmons B.A."/>
            <person name="Magnuson J.K."/>
            <person name="Henrissat B."/>
            <person name="Mortensen U.H."/>
            <person name="Larsen T.O."/>
            <person name="Devries R.P."/>
            <person name="Grigoriev I.V."/>
            <person name="Machida M."/>
            <person name="Baker S.E."/>
            <person name="Andersen M.R."/>
            <person name="Cantor M.N."/>
            <person name="Hua S.X."/>
        </authorList>
    </citation>
    <scope>NUCLEOTIDE SEQUENCE [LARGE SCALE GENOMIC DNA]</scope>
    <source>
        <strain evidence="3 4">CBS 119388</strain>
    </source>
</reference>
<dbReference type="InterPro" id="IPR025714">
    <property type="entry name" value="Methyltranfer_dom"/>
</dbReference>
<dbReference type="Proteomes" id="UP000325579">
    <property type="component" value="Unassembled WGS sequence"/>
</dbReference>
<accession>A0A5N7DG37</accession>
<sequence>MPRPKTLPLTEEWTDPDAYVDALLSFATSSDIFRHLCGGVHILDFLTREPDLYTSLLPEHWRAFFEHHDIQDLLDLFLREDLQPLLDQSRDLAADGGNPSARQEWRGAPLPPTDLLEYLQQIRRLTLGRDFRPPQPGKPTIPKHIAVGMNVKKYHEVAHFSRYVDSLCATVDEQRGDNITHVVDFGSGQSYLGRTLASPPYNRHIVAIERKHQFINGAKDFDIFAKLKEKKKIRLYNKKAACKYCEEPERTVPINENASARESEGLENVTAEESAKQDVDEEDVAMINVFRDISIAPDEIGSAPHKNDPIKKAMALAAKKQQSNQPRGTMDYIEHDIKDGYLEPIIKDVIEPPPVAPTESSMSAEQESNGKPNDARVMVVSLHSCGNLLHHGVQSLVLNPSVKAIAMIGCCYNLVTERLGPATYKLPILRTTHPRLTKDAIAYDPHGFPMSKRLEDYEHDSGRGVKLNITARSMSLQAPYNWGREDSENFFTRHFYRSLLQKVLVDRGVVAKPSIPKELYGAESLDSSEAGNPLIVGSLRKSAFASFPAYARAAVVKLSRDPHNGEKVKAGMSDITEEELNDYAEKYWHTKKYLSIVWSLMAYSCSLVEAIIVVDRWQFLREHDSVKDCWVEPVFDYSESPRNLAVIGIKK</sequence>
<dbReference type="PANTHER" id="PTHR12496">
    <property type="entry name" value="CGI-41 METHYLTRANSFERASE"/>
    <property type="match status" value="1"/>
</dbReference>
<keyword evidence="3" id="KW-0808">Transferase</keyword>
<evidence type="ECO:0000313" key="3">
    <source>
        <dbReference type="EMBL" id="KAE8405391.1"/>
    </source>
</evidence>
<feature type="compositionally biased region" description="Polar residues" evidence="1">
    <location>
        <begin position="358"/>
        <end position="371"/>
    </location>
</feature>
<dbReference type="GO" id="GO:0008168">
    <property type="term" value="F:methyltransferase activity"/>
    <property type="evidence" value="ECO:0007669"/>
    <property type="project" value="UniProtKB-KW"/>
</dbReference>
<proteinExistence type="predicted"/>
<evidence type="ECO:0000256" key="1">
    <source>
        <dbReference type="SAM" id="MobiDB-lite"/>
    </source>
</evidence>
<evidence type="ECO:0000259" key="2">
    <source>
        <dbReference type="Pfam" id="PF13679"/>
    </source>
</evidence>
<name>A0A5N7DG37_9EURO</name>
<dbReference type="RefSeq" id="XP_031942710.1">
    <property type="nucleotide sequence ID" value="XM_032091428.1"/>
</dbReference>
<dbReference type="EMBL" id="ML736760">
    <property type="protein sequence ID" value="KAE8405391.1"/>
    <property type="molecule type" value="Genomic_DNA"/>
</dbReference>
<gene>
    <name evidence="3" type="ORF">BDV37DRAFT_91042</name>
</gene>